<evidence type="ECO:0000259" key="5">
    <source>
        <dbReference type="Pfam" id="PF08797"/>
    </source>
</evidence>
<dbReference type="Pfam" id="PF08797">
    <property type="entry name" value="HIRAN"/>
    <property type="match status" value="1"/>
</dbReference>
<dbReference type="GO" id="GO:0016818">
    <property type="term" value="F:hydrolase activity, acting on acid anhydrides, in phosphorus-containing anhydrides"/>
    <property type="evidence" value="ECO:0007669"/>
    <property type="project" value="InterPro"/>
</dbReference>
<dbReference type="SUPFAM" id="SSF48452">
    <property type="entry name" value="TPR-like"/>
    <property type="match status" value="1"/>
</dbReference>
<dbReference type="RefSeq" id="WP_126048411.1">
    <property type="nucleotide sequence ID" value="NZ_QYTV02000002.1"/>
</dbReference>
<dbReference type="InterPro" id="IPR014905">
    <property type="entry name" value="HIRAN"/>
</dbReference>
<dbReference type="AlphaFoldDB" id="A0A429Y429"/>
<keyword evidence="2" id="KW-0378">Hydrolase</keyword>
<feature type="domain" description="HIRAN" evidence="5">
    <location>
        <begin position="123"/>
        <end position="187"/>
    </location>
</feature>
<protein>
    <recommendedName>
        <fullName evidence="5">HIRAN domain-containing protein</fullName>
    </recommendedName>
</protein>
<name>A0A429Y429_9BACI</name>
<feature type="region of interest" description="Disordered" evidence="4">
    <location>
        <begin position="1"/>
        <end position="60"/>
    </location>
</feature>
<dbReference type="InterPro" id="IPR011990">
    <property type="entry name" value="TPR-like_helical_dom_sf"/>
</dbReference>
<evidence type="ECO:0000313" key="7">
    <source>
        <dbReference type="Proteomes" id="UP000287156"/>
    </source>
</evidence>
<comment type="caution">
    <text evidence="6">The sequence shown here is derived from an EMBL/GenBank/DDBJ whole genome shotgun (WGS) entry which is preliminary data.</text>
</comment>
<dbReference type="Gene3D" id="1.25.40.10">
    <property type="entry name" value="Tetratricopeptide repeat domain"/>
    <property type="match status" value="1"/>
</dbReference>
<reference evidence="6" key="1">
    <citation type="submission" date="2018-12" db="EMBL/GenBank/DDBJ databases">
        <authorList>
            <person name="Sun L."/>
            <person name="Chen Z."/>
        </authorList>
    </citation>
    <scope>NUCLEOTIDE SEQUENCE [LARGE SCALE GENOMIC DNA]</scope>
    <source>
        <strain evidence="6">3-2-2</strain>
    </source>
</reference>
<dbReference type="EMBL" id="QYTV02000002">
    <property type="protein sequence ID" value="RST76175.1"/>
    <property type="molecule type" value="Genomic_DNA"/>
</dbReference>
<dbReference type="OrthoDB" id="1375221at2"/>
<accession>A0A429Y429</accession>
<keyword evidence="7" id="KW-1185">Reference proteome</keyword>
<dbReference type="GO" id="GO:0003676">
    <property type="term" value="F:nucleic acid binding"/>
    <property type="evidence" value="ECO:0007669"/>
    <property type="project" value="InterPro"/>
</dbReference>
<evidence type="ECO:0000256" key="4">
    <source>
        <dbReference type="SAM" id="MobiDB-lite"/>
    </source>
</evidence>
<keyword evidence="3" id="KW-0175">Coiled coil</keyword>
<dbReference type="GO" id="GO:0008270">
    <property type="term" value="F:zinc ion binding"/>
    <property type="evidence" value="ECO:0007669"/>
    <property type="project" value="InterPro"/>
</dbReference>
<gene>
    <name evidence="6" type="ORF">D4T97_005170</name>
</gene>
<feature type="coiled-coil region" evidence="3">
    <location>
        <begin position="266"/>
        <end position="310"/>
    </location>
</feature>
<keyword evidence="1" id="KW-0479">Metal-binding</keyword>
<organism evidence="6 7">
    <name type="scientific">Siminovitchia acidinfaciens</name>
    <dbReference type="NCBI Taxonomy" id="2321395"/>
    <lineage>
        <taxon>Bacteria</taxon>
        <taxon>Bacillati</taxon>
        <taxon>Bacillota</taxon>
        <taxon>Bacilli</taxon>
        <taxon>Bacillales</taxon>
        <taxon>Bacillaceae</taxon>
        <taxon>Siminovitchia</taxon>
    </lineage>
</organism>
<sequence length="311" mass="36227">MLQFFKRLFGEKKTSVQSDEPSEKPKGLEKPTSAKPVQTEQLDEEYPDKQDHNKANIPVIDDPSLRVYNKPFRQSDDAENVVRIIQRPPEGTPKKVAEFVPIAGIKKQERNALRVITSKSFAIRLEKEPNNPYDKNAIRVFGDCEVDEEETSFSLGYIPKDVAKKLAEFNKLKATVRVIYLPTSSKSIGLRLDIWSERAKRKKIEENPYDKNIEVPARAVDKNLKGEELEREGYIENAIQIYEASLRDQPDNNYPYRRLVVIYRRRKEYDKEIKVIEQAISNFEDDNPLLENFKKRLERAKELADKVKEKE</sequence>
<proteinExistence type="predicted"/>
<evidence type="ECO:0000256" key="1">
    <source>
        <dbReference type="ARBA" id="ARBA00022723"/>
    </source>
</evidence>
<evidence type="ECO:0000256" key="2">
    <source>
        <dbReference type="ARBA" id="ARBA00022801"/>
    </source>
</evidence>
<dbReference type="Proteomes" id="UP000287156">
    <property type="component" value="Unassembled WGS sequence"/>
</dbReference>
<evidence type="ECO:0000256" key="3">
    <source>
        <dbReference type="SAM" id="Coils"/>
    </source>
</evidence>
<evidence type="ECO:0000313" key="6">
    <source>
        <dbReference type="EMBL" id="RST76175.1"/>
    </source>
</evidence>
<dbReference type="Gene3D" id="3.30.70.2330">
    <property type="match status" value="1"/>
</dbReference>